<dbReference type="InterPro" id="IPR002938">
    <property type="entry name" value="FAD-bd"/>
</dbReference>
<proteinExistence type="predicted"/>
<organism evidence="5 6">
    <name type="scientific">Labrys neptuniae</name>
    <dbReference type="NCBI Taxonomy" id="376174"/>
    <lineage>
        <taxon>Bacteria</taxon>
        <taxon>Pseudomonadati</taxon>
        <taxon>Pseudomonadota</taxon>
        <taxon>Alphaproteobacteria</taxon>
        <taxon>Hyphomicrobiales</taxon>
        <taxon>Xanthobacteraceae</taxon>
        <taxon>Labrys</taxon>
    </lineage>
</organism>
<comment type="cofactor">
    <cofactor evidence="1">
        <name>FAD</name>
        <dbReference type="ChEBI" id="CHEBI:57692"/>
    </cofactor>
</comment>
<keyword evidence="5" id="KW-0560">Oxidoreductase</keyword>
<reference evidence="5 6" key="1">
    <citation type="submission" date="2024-07" db="EMBL/GenBank/DDBJ databases">
        <title>Description of Labrys sedimenti sp. nov., isolated from a diclofenac-degrading enrichment culture.</title>
        <authorList>
            <person name="Tancsics A."/>
            <person name="Csepanyi A."/>
        </authorList>
    </citation>
    <scope>NUCLEOTIDE SEQUENCE [LARGE SCALE GENOMIC DNA]</scope>
    <source>
        <strain evidence="5 6">LMG 23578</strain>
    </source>
</reference>
<dbReference type="Proteomes" id="UP001555786">
    <property type="component" value="Unassembled WGS sequence"/>
</dbReference>
<name>A0ABV3PHX1_9HYPH</name>
<evidence type="ECO:0000259" key="4">
    <source>
        <dbReference type="Pfam" id="PF01494"/>
    </source>
</evidence>
<dbReference type="InterPro" id="IPR050641">
    <property type="entry name" value="RIFMO-like"/>
</dbReference>
<keyword evidence="3" id="KW-0274">FAD</keyword>
<dbReference type="InterPro" id="IPR036188">
    <property type="entry name" value="FAD/NAD-bd_sf"/>
</dbReference>
<protein>
    <submittedName>
        <fullName evidence="5">FAD-dependent monooxygenase</fullName>
    </submittedName>
</protein>
<keyword evidence="6" id="KW-1185">Reference proteome</keyword>
<feature type="domain" description="FAD-binding" evidence="4">
    <location>
        <begin position="8"/>
        <end position="357"/>
    </location>
</feature>
<comment type="caution">
    <text evidence="5">The sequence shown here is derived from an EMBL/GenBank/DDBJ whole genome shotgun (WGS) entry which is preliminary data.</text>
</comment>
<accession>A0ABV3PHX1</accession>
<evidence type="ECO:0000256" key="2">
    <source>
        <dbReference type="ARBA" id="ARBA00022630"/>
    </source>
</evidence>
<dbReference type="Gene3D" id="3.30.9.10">
    <property type="entry name" value="D-Amino Acid Oxidase, subunit A, domain 2"/>
    <property type="match status" value="1"/>
</dbReference>
<evidence type="ECO:0000256" key="1">
    <source>
        <dbReference type="ARBA" id="ARBA00001974"/>
    </source>
</evidence>
<keyword evidence="2" id="KW-0285">Flavoprotein</keyword>
<dbReference type="PANTHER" id="PTHR43004">
    <property type="entry name" value="TRK SYSTEM POTASSIUM UPTAKE PROTEIN"/>
    <property type="match status" value="1"/>
</dbReference>
<dbReference type="PANTHER" id="PTHR43004:SF19">
    <property type="entry name" value="BINDING MONOOXYGENASE, PUTATIVE (JCVI)-RELATED"/>
    <property type="match status" value="1"/>
</dbReference>
<evidence type="ECO:0000313" key="5">
    <source>
        <dbReference type="EMBL" id="MEW9305220.1"/>
    </source>
</evidence>
<keyword evidence="5" id="KW-0503">Monooxygenase</keyword>
<dbReference type="Gene3D" id="3.50.50.60">
    <property type="entry name" value="FAD/NAD(P)-binding domain"/>
    <property type="match status" value="1"/>
</dbReference>
<dbReference type="Pfam" id="PF01494">
    <property type="entry name" value="FAD_binding_3"/>
    <property type="match status" value="1"/>
</dbReference>
<evidence type="ECO:0000256" key="3">
    <source>
        <dbReference type="ARBA" id="ARBA00022827"/>
    </source>
</evidence>
<dbReference type="PRINTS" id="PR00420">
    <property type="entry name" value="RNGMNOXGNASE"/>
</dbReference>
<gene>
    <name evidence="5" type="ORF">ABXS05_06715</name>
</gene>
<evidence type="ECO:0000313" key="6">
    <source>
        <dbReference type="Proteomes" id="UP001555786"/>
    </source>
</evidence>
<dbReference type="EMBL" id="JBFNQD010000001">
    <property type="protein sequence ID" value="MEW9305220.1"/>
    <property type="molecule type" value="Genomic_DNA"/>
</dbReference>
<dbReference type="Gene3D" id="3.40.30.120">
    <property type="match status" value="1"/>
</dbReference>
<dbReference type="SUPFAM" id="SSF51905">
    <property type="entry name" value="FAD/NAD(P)-binding domain"/>
    <property type="match status" value="1"/>
</dbReference>
<dbReference type="GO" id="GO:0004497">
    <property type="term" value="F:monooxygenase activity"/>
    <property type="evidence" value="ECO:0007669"/>
    <property type="project" value="UniProtKB-KW"/>
</dbReference>
<sequence length="538" mass="58444">METISRTRTSVLIVGGGLTGLTAAALLAHRGIGCLVVERHAGTSIQYKFTGISPRSMEIFRSIGLEDEIRAERTGDQQGGGIARAKNLADPDIQWSDLGWPDASPFSPTQPATCDQHVLEPILRRHAERHGAEIRFGRQLEGIEEDTTGARARIRNLANGEEEVVLADYVIAADGANGGMRERLGIGRSGPGSLQHWISIIFDTNLPPILQGRRFTSCFITDLNGTVTPRAGGRWLLALQYFPQKGERPADFDAVRCRELAICAAGRPGIKAEPVDIRAWEVAAAIADRFREGRAFLIGDAAHLMPPTGAFGGNTGIHDAHNLAWKLAMVLKGEADPRLLDSYDAERRPIVQATLAQALARLQSWFKDPTKRLPPAVPVVPDYDVVLGQRLEAGAFPPAGLMSSTPFESHATLAAKPGTRAPHLWLERDGQRLSSLDLFGKGLVLLASKTDWRQAAEEARRRLDLPLACEIIGAEGDIVDVDDRWPAAYRLDPDGAVLVRPDGFVAWRSSPDESKPDTLYAALRRLGMGMTGNANQVS</sequence>
<dbReference type="Pfam" id="PF21274">
    <property type="entry name" value="Rng_hyd_C"/>
    <property type="match status" value="1"/>
</dbReference>